<dbReference type="PANTHER" id="PTHR33332">
    <property type="entry name" value="REVERSE TRANSCRIPTASE DOMAIN-CONTAINING PROTEIN"/>
    <property type="match status" value="1"/>
</dbReference>
<evidence type="ECO:0000313" key="2">
    <source>
        <dbReference type="EMBL" id="GAB0183500.1"/>
    </source>
</evidence>
<name>A0ABC9WDW2_GRUJA</name>
<dbReference type="Pfam" id="PF00078">
    <property type="entry name" value="RVT_1"/>
    <property type="match status" value="1"/>
</dbReference>
<organism evidence="2 3">
    <name type="scientific">Grus japonensis</name>
    <name type="common">Japanese crane</name>
    <name type="synonym">Red-crowned crane</name>
    <dbReference type="NCBI Taxonomy" id="30415"/>
    <lineage>
        <taxon>Eukaryota</taxon>
        <taxon>Metazoa</taxon>
        <taxon>Chordata</taxon>
        <taxon>Craniata</taxon>
        <taxon>Vertebrata</taxon>
        <taxon>Euteleostomi</taxon>
        <taxon>Archelosauria</taxon>
        <taxon>Archosauria</taxon>
        <taxon>Dinosauria</taxon>
        <taxon>Saurischia</taxon>
        <taxon>Theropoda</taxon>
        <taxon>Coelurosauria</taxon>
        <taxon>Aves</taxon>
        <taxon>Neognathae</taxon>
        <taxon>Neoaves</taxon>
        <taxon>Gruiformes</taxon>
        <taxon>Gruidae</taxon>
        <taxon>Grus</taxon>
    </lineage>
</organism>
<dbReference type="InterPro" id="IPR000477">
    <property type="entry name" value="RT_dom"/>
</dbReference>
<dbReference type="AlphaFoldDB" id="A0ABC9WDW2"/>
<reference evidence="2 3" key="1">
    <citation type="submission" date="2024-06" db="EMBL/GenBank/DDBJ databases">
        <title>The draft genome of Grus japonensis, version 3.</title>
        <authorList>
            <person name="Nabeshima K."/>
            <person name="Suzuki S."/>
            <person name="Onuma M."/>
        </authorList>
    </citation>
    <scope>NUCLEOTIDE SEQUENCE [LARGE SCALE GENOMIC DNA]</scope>
    <source>
        <strain evidence="2 3">451A</strain>
    </source>
</reference>
<evidence type="ECO:0000313" key="3">
    <source>
        <dbReference type="Proteomes" id="UP001623348"/>
    </source>
</evidence>
<dbReference type="EMBL" id="BAAFJT010000002">
    <property type="protein sequence ID" value="GAB0183500.1"/>
    <property type="molecule type" value="Genomic_DNA"/>
</dbReference>
<comment type="caution">
    <text evidence="2">The sequence shown here is derived from an EMBL/GenBank/DDBJ whole genome shotgun (WGS) entry which is preliminary data.</text>
</comment>
<keyword evidence="3" id="KW-1185">Reference proteome</keyword>
<gene>
    <name evidence="2" type="ORF">GRJ2_000815300</name>
</gene>
<protein>
    <submittedName>
        <fullName evidence="2">Mitochondrial enolase superfamily member 1</fullName>
    </submittedName>
</protein>
<dbReference type="SUPFAM" id="SSF56672">
    <property type="entry name" value="DNA/RNA polymerases"/>
    <property type="match status" value="1"/>
</dbReference>
<accession>A0ABC9WDW2</accession>
<sequence>MPIYKKGQKEDPGNCRPVSLTLVPGKVMEQIILSANTRHVQDNHVIRPSQHGFMKGRSYLTNLISFYDKMTCLVDEGKAVDVVYLDISKAFDTISHSILLKKLAAHGLDGHALHWVKNWLDGQAQRVVANGVQSS</sequence>
<feature type="domain" description="Reverse transcriptase" evidence="1">
    <location>
        <begin position="8"/>
        <end position="126"/>
    </location>
</feature>
<evidence type="ECO:0000259" key="1">
    <source>
        <dbReference type="Pfam" id="PF00078"/>
    </source>
</evidence>
<dbReference type="InterPro" id="IPR043502">
    <property type="entry name" value="DNA/RNA_pol_sf"/>
</dbReference>
<proteinExistence type="predicted"/>
<dbReference type="Proteomes" id="UP001623348">
    <property type="component" value="Unassembled WGS sequence"/>
</dbReference>